<name>A0ACB9IRX7_9ASTR</name>
<dbReference type="Proteomes" id="UP001056120">
    <property type="component" value="Linkage Group LG07"/>
</dbReference>
<sequence length="205" mass="23652">MIHFHLLSHPNPSHLQTLVIFFISESPDFFRVLDLISMAGLFFKAYHNICACLDLTSPNSEAFNDLIWFLRLSKVYFSLTINPVVYVEYIRQFWKLAEGAIVDGITTIFALVNNQRGMAGWDDLCLQLAFDVVGIVTDEKFNFLGMIFQGHKYFPKDGKAKKFLAYPRFIQQILHEEIADLPALDGVLELMHLKSRVFIKMKKNN</sequence>
<organism evidence="1 2">
    <name type="scientific">Smallanthus sonchifolius</name>
    <dbReference type="NCBI Taxonomy" id="185202"/>
    <lineage>
        <taxon>Eukaryota</taxon>
        <taxon>Viridiplantae</taxon>
        <taxon>Streptophyta</taxon>
        <taxon>Embryophyta</taxon>
        <taxon>Tracheophyta</taxon>
        <taxon>Spermatophyta</taxon>
        <taxon>Magnoliopsida</taxon>
        <taxon>eudicotyledons</taxon>
        <taxon>Gunneridae</taxon>
        <taxon>Pentapetalae</taxon>
        <taxon>asterids</taxon>
        <taxon>campanulids</taxon>
        <taxon>Asterales</taxon>
        <taxon>Asteraceae</taxon>
        <taxon>Asteroideae</taxon>
        <taxon>Heliantheae alliance</taxon>
        <taxon>Millerieae</taxon>
        <taxon>Smallanthus</taxon>
    </lineage>
</organism>
<keyword evidence="2" id="KW-1185">Reference proteome</keyword>
<gene>
    <name evidence="1" type="ORF">L1987_20316</name>
</gene>
<evidence type="ECO:0000313" key="2">
    <source>
        <dbReference type="Proteomes" id="UP001056120"/>
    </source>
</evidence>
<evidence type="ECO:0000313" key="1">
    <source>
        <dbReference type="EMBL" id="KAI3810694.1"/>
    </source>
</evidence>
<accession>A0ACB9IRX7</accession>
<reference evidence="2" key="1">
    <citation type="journal article" date="2022" name="Mol. Ecol. Resour.">
        <title>The genomes of chicory, endive, great burdock and yacon provide insights into Asteraceae palaeo-polyploidization history and plant inulin production.</title>
        <authorList>
            <person name="Fan W."/>
            <person name="Wang S."/>
            <person name="Wang H."/>
            <person name="Wang A."/>
            <person name="Jiang F."/>
            <person name="Liu H."/>
            <person name="Zhao H."/>
            <person name="Xu D."/>
            <person name="Zhang Y."/>
        </authorList>
    </citation>
    <scope>NUCLEOTIDE SEQUENCE [LARGE SCALE GENOMIC DNA]</scope>
    <source>
        <strain evidence="2">cv. Yunnan</strain>
    </source>
</reference>
<dbReference type="EMBL" id="CM042024">
    <property type="protein sequence ID" value="KAI3810694.1"/>
    <property type="molecule type" value="Genomic_DNA"/>
</dbReference>
<comment type="caution">
    <text evidence="1">The sequence shown here is derived from an EMBL/GenBank/DDBJ whole genome shotgun (WGS) entry which is preliminary data.</text>
</comment>
<protein>
    <submittedName>
        <fullName evidence="1">Uncharacterized protein</fullName>
    </submittedName>
</protein>
<reference evidence="1 2" key="2">
    <citation type="journal article" date="2022" name="Mol. Ecol. Resour.">
        <title>The genomes of chicory, endive, great burdock and yacon provide insights into Asteraceae paleo-polyploidization history and plant inulin production.</title>
        <authorList>
            <person name="Fan W."/>
            <person name="Wang S."/>
            <person name="Wang H."/>
            <person name="Wang A."/>
            <person name="Jiang F."/>
            <person name="Liu H."/>
            <person name="Zhao H."/>
            <person name="Xu D."/>
            <person name="Zhang Y."/>
        </authorList>
    </citation>
    <scope>NUCLEOTIDE SEQUENCE [LARGE SCALE GENOMIC DNA]</scope>
    <source>
        <strain evidence="2">cv. Yunnan</strain>
        <tissue evidence="1">Leaves</tissue>
    </source>
</reference>
<proteinExistence type="predicted"/>